<dbReference type="InterPro" id="IPR050807">
    <property type="entry name" value="TransReg_Diox_bact_type"/>
</dbReference>
<sequence length="151" mass="16392">MSRRVLRGFRRRELAKVRLGYKRKGISNHDLARLSGVGESTLRRWQSGEALPSIDKLGAVLATLGVPISRVVVIPEEKRTLADLRVLAGYTQPQLAKAAGMSTTALSTLERGGAPFTEQRAQALAPLLDVSISEVIAAWQRARDRPPGTPA</sequence>
<dbReference type="InterPro" id="IPR001387">
    <property type="entry name" value="Cro/C1-type_HTH"/>
</dbReference>
<dbReference type="AlphaFoldDB" id="D6ZDS8"/>
<name>D6ZDS8_SEGRD</name>
<organism evidence="3 4">
    <name type="scientific">Segniliparus rotundus (strain ATCC BAA-972 / CDC 1076 / CIP 108378 / DSM 44985 / JCM 13578)</name>
    <dbReference type="NCBI Taxonomy" id="640132"/>
    <lineage>
        <taxon>Bacteria</taxon>
        <taxon>Bacillati</taxon>
        <taxon>Actinomycetota</taxon>
        <taxon>Actinomycetes</taxon>
        <taxon>Mycobacteriales</taxon>
        <taxon>Segniliparaceae</taxon>
        <taxon>Segniliparus</taxon>
    </lineage>
</organism>
<evidence type="ECO:0000313" key="4">
    <source>
        <dbReference type="Proteomes" id="UP000002247"/>
    </source>
</evidence>
<dbReference type="PANTHER" id="PTHR46797">
    <property type="entry name" value="HTH-TYPE TRANSCRIPTIONAL REGULATOR"/>
    <property type="match status" value="1"/>
</dbReference>
<dbReference type="EMBL" id="CP001958">
    <property type="protein sequence ID" value="ADG99335.1"/>
    <property type="molecule type" value="Genomic_DNA"/>
</dbReference>
<evidence type="ECO:0000259" key="2">
    <source>
        <dbReference type="PROSITE" id="PS50943"/>
    </source>
</evidence>
<dbReference type="Gene3D" id="1.10.260.40">
    <property type="entry name" value="lambda repressor-like DNA-binding domains"/>
    <property type="match status" value="2"/>
</dbReference>
<proteinExistence type="predicted"/>
<dbReference type="OrthoDB" id="4724865at2"/>
<dbReference type="eggNOG" id="COG1396">
    <property type="taxonomic scope" value="Bacteria"/>
</dbReference>
<dbReference type="GO" id="GO:0003677">
    <property type="term" value="F:DNA binding"/>
    <property type="evidence" value="ECO:0007669"/>
    <property type="project" value="UniProtKB-KW"/>
</dbReference>
<keyword evidence="4" id="KW-1185">Reference proteome</keyword>
<dbReference type="SUPFAM" id="SSF47413">
    <property type="entry name" value="lambda repressor-like DNA-binding domains"/>
    <property type="match status" value="2"/>
</dbReference>
<feature type="domain" description="HTH cro/C1-type" evidence="2">
    <location>
        <begin position="22"/>
        <end position="71"/>
    </location>
</feature>
<evidence type="ECO:0000256" key="1">
    <source>
        <dbReference type="ARBA" id="ARBA00023125"/>
    </source>
</evidence>
<dbReference type="Proteomes" id="UP000002247">
    <property type="component" value="Chromosome"/>
</dbReference>
<dbReference type="Pfam" id="PF13560">
    <property type="entry name" value="HTH_31"/>
    <property type="match status" value="1"/>
</dbReference>
<feature type="domain" description="HTH cro/C1-type" evidence="2">
    <location>
        <begin position="81"/>
        <end position="135"/>
    </location>
</feature>
<gene>
    <name evidence="3" type="ordered locus">Srot_2905</name>
</gene>
<dbReference type="GO" id="GO:0005829">
    <property type="term" value="C:cytosol"/>
    <property type="evidence" value="ECO:0007669"/>
    <property type="project" value="TreeGrafter"/>
</dbReference>
<dbReference type="CDD" id="cd00093">
    <property type="entry name" value="HTH_XRE"/>
    <property type="match status" value="2"/>
</dbReference>
<dbReference type="GO" id="GO:0003700">
    <property type="term" value="F:DNA-binding transcription factor activity"/>
    <property type="evidence" value="ECO:0007669"/>
    <property type="project" value="TreeGrafter"/>
</dbReference>
<protein>
    <submittedName>
        <fullName evidence="3">Transcriptional regulator, XRE family</fullName>
    </submittedName>
</protein>
<reference evidence="3 4" key="1">
    <citation type="journal article" date="2010" name="Stand. Genomic Sci.">
        <title>Complete genome sequence of Segniliparus rotundus type strain (CDC 1076).</title>
        <authorList>
            <person name="Sikorski J."/>
            <person name="Lapidus A."/>
            <person name="Copeland A."/>
            <person name="Misra M."/>
            <person name="Glavina Del Rio T."/>
            <person name="Nolan M."/>
            <person name="Lucas S."/>
            <person name="Chen F."/>
            <person name="Tice H."/>
            <person name="Cheng J.F."/>
            <person name="Jando M."/>
            <person name="Schneider S."/>
            <person name="Bruce D."/>
            <person name="Goodwin L."/>
            <person name="Pitluck S."/>
            <person name="Liolios K."/>
            <person name="Mikhailova N."/>
            <person name="Pati A."/>
            <person name="Ivanova N."/>
            <person name="Mavromatis K."/>
            <person name="Chen A."/>
            <person name="Palaniappan K."/>
            <person name="Chertkov O."/>
            <person name="Land M."/>
            <person name="Hauser L."/>
            <person name="Chang Y.J."/>
            <person name="Jeffries C.D."/>
            <person name="Brettin T."/>
            <person name="Detter J.C."/>
            <person name="Han C."/>
            <person name="Rohde M."/>
            <person name="Goker M."/>
            <person name="Bristow J."/>
            <person name="Eisen J.A."/>
            <person name="Markowitz V."/>
            <person name="Hugenholtz P."/>
            <person name="Kyrpides N.C."/>
            <person name="Klenk H.P."/>
        </authorList>
    </citation>
    <scope>NUCLEOTIDE SEQUENCE [LARGE SCALE GENOMIC DNA]</scope>
    <source>
        <strain evidence="4">ATCC BAA-972 / CDC 1076 / CIP 108378 / DSM 44985 / JCM 13578</strain>
    </source>
</reference>
<evidence type="ECO:0000313" key="3">
    <source>
        <dbReference type="EMBL" id="ADG99335.1"/>
    </source>
</evidence>
<dbReference type="RefSeq" id="WP_013139784.1">
    <property type="nucleotide sequence ID" value="NC_014168.1"/>
</dbReference>
<dbReference type="SMART" id="SM00530">
    <property type="entry name" value="HTH_XRE"/>
    <property type="match status" value="2"/>
</dbReference>
<dbReference type="HOGENOM" id="CLU_118112_0_0_11"/>
<dbReference type="InterPro" id="IPR010982">
    <property type="entry name" value="Lambda_DNA-bd_dom_sf"/>
</dbReference>
<dbReference type="PROSITE" id="PS50943">
    <property type="entry name" value="HTH_CROC1"/>
    <property type="match status" value="2"/>
</dbReference>
<accession>D6ZDS8</accession>
<dbReference type="KEGG" id="srt:Srot_2905"/>
<keyword evidence="1" id="KW-0238">DNA-binding</keyword>
<dbReference type="PANTHER" id="PTHR46797:SF1">
    <property type="entry name" value="METHYLPHOSPHONATE SYNTHASE"/>
    <property type="match status" value="1"/>
</dbReference>
<dbReference type="Pfam" id="PF01381">
    <property type="entry name" value="HTH_3"/>
    <property type="match status" value="1"/>
</dbReference>